<feature type="region of interest" description="Disordered" evidence="1">
    <location>
        <begin position="288"/>
        <end position="325"/>
    </location>
</feature>
<dbReference type="AlphaFoldDB" id="A0AAD9DY58"/>
<gene>
    <name evidence="2" type="ORF">P4O66_008695</name>
</gene>
<evidence type="ECO:0000256" key="1">
    <source>
        <dbReference type="SAM" id="MobiDB-lite"/>
    </source>
</evidence>
<sequence>MAAVQPCEEGQAPCVAITQTATGTEAGCCHLSVRSQTAGFGREAPIQRHRVYGSLQPGPTAPEVPNTGKGKDDVMRVHPSACSSPPVSGKLNLDGIACFQLTLNHNTPVCNTPVCNTLVCNTPVAHLLQQSGGGFDVAELEMSGLTHNLALHKEPHGEVELVSLWAFAQERSDMDQIWISAVMLLSTKLKTVLPKRTLDQFVQPEKHERVFLSSTQCCVLPLCSVSMALSLPVLNHAERPSHRSYHPALLSDCSYDTVCIEEYSTNAYRISKASDGTSPTAALSADASYDDRLHGGSGARPEPPPKRRPLPTAGTLWLTSVTAPA</sequence>
<proteinExistence type="predicted"/>
<name>A0AAD9DY58_9TELE</name>
<feature type="non-terminal residue" evidence="2">
    <location>
        <position position="325"/>
    </location>
</feature>
<dbReference type="Proteomes" id="UP001239994">
    <property type="component" value="Unassembled WGS sequence"/>
</dbReference>
<protein>
    <submittedName>
        <fullName evidence="2">Uncharacterized protein</fullName>
    </submittedName>
</protein>
<organism evidence="2 3">
    <name type="scientific">Electrophorus voltai</name>
    <dbReference type="NCBI Taxonomy" id="2609070"/>
    <lineage>
        <taxon>Eukaryota</taxon>
        <taxon>Metazoa</taxon>
        <taxon>Chordata</taxon>
        <taxon>Craniata</taxon>
        <taxon>Vertebrata</taxon>
        <taxon>Euteleostomi</taxon>
        <taxon>Actinopterygii</taxon>
        <taxon>Neopterygii</taxon>
        <taxon>Teleostei</taxon>
        <taxon>Ostariophysi</taxon>
        <taxon>Gymnotiformes</taxon>
        <taxon>Gymnotoidei</taxon>
        <taxon>Gymnotidae</taxon>
        <taxon>Electrophorus</taxon>
    </lineage>
</organism>
<reference evidence="2" key="1">
    <citation type="submission" date="2023-03" db="EMBL/GenBank/DDBJ databases">
        <title>Electrophorus voltai genome.</title>
        <authorList>
            <person name="Bian C."/>
        </authorList>
    </citation>
    <scope>NUCLEOTIDE SEQUENCE</scope>
    <source>
        <strain evidence="2">CB-2022</strain>
        <tissue evidence="2">Muscle</tissue>
    </source>
</reference>
<evidence type="ECO:0000313" key="3">
    <source>
        <dbReference type="Proteomes" id="UP001239994"/>
    </source>
</evidence>
<keyword evidence="3" id="KW-1185">Reference proteome</keyword>
<evidence type="ECO:0000313" key="2">
    <source>
        <dbReference type="EMBL" id="KAK1797314.1"/>
    </source>
</evidence>
<comment type="caution">
    <text evidence="2">The sequence shown here is derived from an EMBL/GenBank/DDBJ whole genome shotgun (WGS) entry which is preliminary data.</text>
</comment>
<accession>A0AAD9DY58</accession>
<dbReference type="EMBL" id="JAROKS010000014">
    <property type="protein sequence ID" value="KAK1797314.1"/>
    <property type="molecule type" value="Genomic_DNA"/>
</dbReference>